<evidence type="ECO:0000313" key="3">
    <source>
        <dbReference type="Proteomes" id="UP000244077"/>
    </source>
</evidence>
<feature type="domain" description="HTH araC/xylS-type" evidence="1">
    <location>
        <begin position="192"/>
        <end position="301"/>
    </location>
</feature>
<dbReference type="OrthoDB" id="7285481at2"/>
<sequence>MRIDSKPRTRVREAQFDSFVDQERGLDGWDQLYRQLSPGAFEGHIAALEWDDITLYRETVNQKMENIYRVPDGYVCVGFSLGKRLSMTGLPNAIGTGTGMIHVAGEDYHIFTDSHADYIMLTLPQDCLPEDIIIGARPVTPCESHGIADWMLTLMESARQGIAQQAVLDLAPDLLLDRISLWAREATRHRSRKLPRGVMTDILDACDSLPFDKLSVSHLAKQLDRERTTLRAACLERTGMTLDDMLKGRRLSEVHRRLRFSDPRTTRVSDVSMEFAYYHWGRFSQSYRAMFGERPSDTLRRATPQRH</sequence>
<keyword evidence="3" id="KW-1185">Reference proteome</keyword>
<dbReference type="InterPro" id="IPR053142">
    <property type="entry name" value="PchR_regulatory_protein"/>
</dbReference>
<proteinExistence type="predicted"/>
<organism evidence="2 3">
    <name type="scientific">Celeribacter persicus</name>
    <dbReference type="NCBI Taxonomy" id="1651082"/>
    <lineage>
        <taxon>Bacteria</taxon>
        <taxon>Pseudomonadati</taxon>
        <taxon>Pseudomonadota</taxon>
        <taxon>Alphaproteobacteria</taxon>
        <taxon>Rhodobacterales</taxon>
        <taxon>Roseobacteraceae</taxon>
        <taxon>Celeribacter</taxon>
    </lineage>
</organism>
<evidence type="ECO:0000313" key="2">
    <source>
        <dbReference type="EMBL" id="PTQ70154.1"/>
    </source>
</evidence>
<dbReference type="GO" id="GO:0003700">
    <property type="term" value="F:DNA-binding transcription factor activity"/>
    <property type="evidence" value="ECO:0007669"/>
    <property type="project" value="InterPro"/>
</dbReference>
<dbReference type="PANTHER" id="PTHR47893">
    <property type="entry name" value="REGULATORY PROTEIN PCHR"/>
    <property type="match status" value="1"/>
</dbReference>
<comment type="caution">
    <text evidence="2">The sequence shown here is derived from an EMBL/GenBank/DDBJ whole genome shotgun (WGS) entry which is preliminary data.</text>
</comment>
<reference evidence="2 3" key="1">
    <citation type="submission" date="2018-04" db="EMBL/GenBank/DDBJ databases">
        <title>Genomic Encyclopedia of Archaeal and Bacterial Type Strains, Phase II (KMG-II): from individual species to whole genera.</title>
        <authorList>
            <person name="Goeker M."/>
        </authorList>
    </citation>
    <scope>NUCLEOTIDE SEQUENCE [LARGE SCALE GENOMIC DNA]</scope>
    <source>
        <strain evidence="2 3">DSM 100434</strain>
    </source>
</reference>
<dbReference type="AlphaFoldDB" id="A0A2T5HEZ7"/>
<dbReference type="PROSITE" id="PS01124">
    <property type="entry name" value="HTH_ARAC_FAMILY_2"/>
    <property type="match status" value="1"/>
</dbReference>
<dbReference type="PANTHER" id="PTHR47893:SF1">
    <property type="entry name" value="REGULATORY PROTEIN PCHR"/>
    <property type="match status" value="1"/>
</dbReference>
<dbReference type="RefSeq" id="WP_107817067.1">
    <property type="nucleotide sequence ID" value="NZ_QAOH01000010.1"/>
</dbReference>
<dbReference type="SMART" id="SM00342">
    <property type="entry name" value="HTH_ARAC"/>
    <property type="match status" value="1"/>
</dbReference>
<accession>A0A2T5HEZ7</accession>
<name>A0A2T5HEZ7_9RHOB</name>
<evidence type="ECO:0000259" key="1">
    <source>
        <dbReference type="PROSITE" id="PS01124"/>
    </source>
</evidence>
<dbReference type="GO" id="GO:0043565">
    <property type="term" value="F:sequence-specific DNA binding"/>
    <property type="evidence" value="ECO:0007669"/>
    <property type="project" value="InterPro"/>
</dbReference>
<gene>
    <name evidence="2" type="ORF">C8N42_11039</name>
</gene>
<dbReference type="EMBL" id="QAOH01000010">
    <property type="protein sequence ID" value="PTQ70154.1"/>
    <property type="molecule type" value="Genomic_DNA"/>
</dbReference>
<dbReference type="Pfam" id="PF12833">
    <property type="entry name" value="HTH_18"/>
    <property type="match status" value="1"/>
</dbReference>
<protein>
    <submittedName>
        <fullName evidence="2">AraC family transcriptional regulator</fullName>
    </submittedName>
</protein>
<dbReference type="InterPro" id="IPR018060">
    <property type="entry name" value="HTH_AraC"/>
</dbReference>
<dbReference type="Proteomes" id="UP000244077">
    <property type="component" value="Unassembled WGS sequence"/>
</dbReference>
<dbReference type="Gene3D" id="1.10.10.60">
    <property type="entry name" value="Homeodomain-like"/>
    <property type="match status" value="1"/>
</dbReference>